<dbReference type="Pfam" id="PF05729">
    <property type="entry name" value="NACHT"/>
    <property type="match status" value="1"/>
</dbReference>
<dbReference type="InterPro" id="IPR055036">
    <property type="entry name" value="SNaCT5"/>
</dbReference>
<accession>A0A1E5G3A7</accession>
<evidence type="ECO:0000313" key="4">
    <source>
        <dbReference type="Proteomes" id="UP000094296"/>
    </source>
</evidence>
<dbReference type="InterPro" id="IPR007111">
    <property type="entry name" value="NACHT_NTPase"/>
</dbReference>
<dbReference type="AlphaFoldDB" id="A0A1E5G3A7"/>
<dbReference type="PANTHER" id="PTHR46312:SF2">
    <property type="entry name" value="NUCLEOTIDE-BINDING OLIGOMERIZATION DOMAIN-CONTAINING PROTEIN 2-LIKE"/>
    <property type="match status" value="1"/>
</dbReference>
<keyword evidence="4" id="KW-1185">Reference proteome</keyword>
<dbReference type="InterPro" id="IPR027417">
    <property type="entry name" value="P-loop_NTPase"/>
</dbReference>
<comment type="caution">
    <text evidence="3">The sequence shown here is derived from an EMBL/GenBank/DDBJ whole genome shotgun (WGS) entry which is preliminary data.</text>
</comment>
<feature type="domain" description="Short NACHT-associated C-terminal" evidence="2">
    <location>
        <begin position="463"/>
        <end position="647"/>
    </location>
</feature>
<dbReference type="Gene3D" id="3.40.50.300">
    <property type="entry name" value="P-loop containing nucleotide triphosphate hydrolases"/>
    <property type="match status" value="1"/>
</dbReference>
<dbReference type="SUPFAM" id="SSF52540">
    <property type="entry name" value="P-loop containing nucleoside triphosphate hydrolases"/>
    <property type="match status" value="1"/>
</dbReference>
<dbReference type="STRING" id="766136.BHF68_04950"/>
<feature type="domain" description="NACHT" evidence="1">
    <location>
        <begin position="119"/>
        <end position="261"/>
    </location>
</feature>
<protein>
    <submittedName>
        <fullName evidence="3">Uncharacterized protein</fullName>
    </submittedName>
</protein>
<organism evidence="3 4">
    <name type="scientific">Desulfuribacillus alkaliarsenatis</name>
    <dbReference type="NCBI Taxonomy" id="766136"/>
    <lineage>
        <taxon>Bacteria</taxon>
        <taxon>Bacillati</taxon>
        <taxon>Bacillota</taxon>
        <taxon>Desulfuribacillia</taxon>
        <taxon>Desulfuribacillales</taxon>
        <taxon>Desulfuribacillaceae</taxon>
        <taxon>Desulfuribacillus</taxon>
    </lineage>
</organism>
<evidence type="ECO:0000259" key="2">
    <source>
        <dbReference type="Pfam" id="PF22711"/>
    </source>
</evidence>
<dbReference type="PANTHER" id="PTHR46312">
    <property type="entry name" value="NACHT DOMAIN-CONTAINING PROTEIN"/>
    <property type="match status" value="1"/>
</dbReference>
<name>A0A1E5G3A7_9FIRM</name>
<dbReference type="RefSeq" id="WP_069642955.1">
    <property type="nucleotide sequence ID" value="NZ_MIJE01000011.1"/>
</dbReference>
<evidence type="ECO:0000313" key="3">
    <source>
        <dbReference type="EMBL" id="OEF97557.1"/>
    </source>
</evidence>
<dbReference type="Pfam" id="PF22711">
    <property type="entry name" value="SNaCT5"/>
    <property type="match status" value="1"/>
</dbReference>
<evidence type="ECO:0000259" key="1">
    <source>
        <dbReference type="Pfam" id="PF05729"/>
    </source>
</evidence>
<sequence>MQDELLTKAMVTATVELVKQPITGIMDTWVKPKLKAYKDRKKIDEKLEDFAFNVFSEYLIRAYDQHKYINMLALGNQQIYLTDVYQPLTISLASKNSKIEKKHTISKYDRTLSDKYKKIIIEDTAGMGKSTLMKRIFLSAIEENMGIPIFIELRKLSPERTITDEILNTVNYSIGDYSTDFIDELIKRGDFIFFFDGFDEIPFDIKDEIIQYLKSFISRARNNIFYLTSRNDDSLNSFGDFQKFEIEKLEKNEAYELLKRYDKLTQIDLSRSLINQLNISLEENKFSDLESFLGIPLLVSLLYVTYKHKRDIPIKKDQFYRKVYDALFEEHDLSKDGYKRKKHSRLSSDQLHKILRNLGFLCLVNNKVEYTKDKLLDLLSQSLDSPYLNNIYPSDVLKDIINCVPLFIQEGLEYKWAHKSFMEYFAANYLYIDISCKEKVLLKIYESEKFPIYINFLDLYYDIDQETFEKVLIYPLLKDFVHYMEQGANDKKELIILKQLLFNRGYYYSSRKINFEKSFIELNILIEKDFRKKYSERAKEFKKLRITKNHTGKVSAIFTRNFKYEIILDLLFEKRAPIIDFYNKKNKENVFSLNKGRILTYIDLSPSTNYKNSLRFVEKVHYRRKTPLYYLNYKKCREYIQMLESHIKKSNEDIYNQI</sequence>
<dbReference type="OrthoDB" id="2081291at2"/>
<reference evidence="3 4" key="1">
    <citation type="submission" date="2016-09" db="EMBL/GenBank/DDBJ databases">
        <title>Draft genome sequence for the type strain of Desulfuribacillus alkaliarsenatis AHT28, an obligately anaerobic, sulfidogenic bacterium isolated from Russian soda lake sediments.</title>
        <authorList>
            <person name="Abin C.A."/>
            <person name="Hollibaugh J.T."/>
        </authorList>
    </citation>
    <scope>NUCLEOTIDE SEQUENCE [LARGE SCALE GENOMIC DNA]</scope>
    <source>
        <strain evidence="3 4">AHT28</strain>
    </source>
</reference>
<dbReference type="EMBL" id="MIJE01000011">
    <property type="protein sequence ID" value="OEF97557.1"/>
    <property type="molecule type" value="Genomic_DNA"/>
</dbReference>
<dbReference type="Proteomes" id="UP000094296">
    <property type="component" value="Unassembled WGS sequence"/>
</dbReference>
<gene>
    <name evidence="3" type="ORF">BHF68_04950</name>
</gene>
<proteinExistence type="predicted"/>